<proteinExistence type="predicted"/>
<protein>
    <recommendedName>
        <fullName evidence="4">Proactivator polypeptide</fullName>
    </recommendedName>
</protein>
<sequence length="200" mass="22476">MIFTFRTVAFIAGLIGLALGQQQQQQQRRQQQQQCNVEECLIKLRDPDPVKEGDIKIFCARTAEGLACLDRCLDSPIYQATSPVVMGGVKQLLSEICAPGSSLGKRYMQESKCLNHQNTTVMDCATSMIEKYPSLIQRPDPESIIRVFCCSIDRTEECIIEKVHKDCGRGAAKLVNEMMNKAFYPINQVICYFNDPSQCP</sequence>
<evidence type="ECO:0000313" key="3">
    <source>
        <dbReference type="Proteomes" id="UP000054359"/>
    </source>
</evidence>
<evidence type="ECO:0000256" key="1">
    <source>
        <dbReference type="SAM" id="SignalP"/>
    </source>
</evidence>
<gene>
    <name evidence="2" type="ORF">X975_14757</name>
</gene>
<feature type="signal peptide" evidence="1">
    <location>
        <begin position="1"/>
        <end position="20"/>
    </location>
</feature>
<dbReference type="PANTHER" id="PTHR33964:SF1">
    <property type="entry name" value="RE45066P"/>
    <property type="match status" value="1"/>
</dbReference>
<dbReference type="AlphaFoldDB" id="A0A087SZF6"/>
<evidence type="ECO:0008006" key="4">
    <source>
        <dbReference type="Google" id="ProtNLM"/>
    </source>
</evidence>
<organism evidence="2 3">
    <name type="scientific">Stegodyphus mimosarum</name>
    <name type="common">African social velvet spider</name>
    <dbReference type="NCBI Taxonomy" id="407821"/>
    <lineage>
        <taxon>Eukaryota</taxon>
        <taxon>Metazoa</taxon>
        <taxon>Ecdysozoa</taxon>
        <taxon>Arthropoda</taxon>
        <taxon>Chelicerata</taxon>
        <taxon>Arachnida</taxon>
        <taxon>Araneae</taxon>
        <taxon>Araneomorphae</taxon>
        <taxon>Entelegynae</taxon>
        <taxon>Eresoidea</taxon>
        <taxon>Eresidae</taxon>
        <taxon>Stegodyphus</taxon>
    </lineage>
</organism>
<feature type="non-terminal residue" evidence="2">
    <location>
        <position position="200"/>
    </location>
</feature>
<feature type="chain" id="PRO_5001829155" description="Proactivator polypeptide" evidence="1">
    <location>
        <begin position="21"/>
        <end position="200"/>
    </location>
</feature>
<dbReference type="PANTHER" id="PTHR33964">
    <property type="entry name" value="RE45066P-RELATED"/>
    <property type="match status" value="1"/>
</dbReference>
<dbReference type="Proteomes" id="UP000054359">
    <property type="component" value="Unassembled WGS sequence"/>
</dbReference>
<reference evidence="2 3" key="1">
    <citation type="submission" date="2013-11" db="EMBL/GenBank/DDBJ databases">
        <title>Genome sequencing of Stegodyphus mimosarum.</title>
        <authorList>
            <person name="Bechsgaard J."/>
        </authorList>
    </citation>
    <scope>NUCLEOTIDE SEQUENCE [LARGE SCALE GENOMIC DNA]</scope>
</reference>
<keyword evidence="3" id="KW-1185">Reference proteome</keyword>
<keyword evidence="1" id="KW-0732">Signal</keyword>
<dbReference type="OMA" id="TTVMDCA"/>
<accession>A0A087SZF6</accession>
<evidence type="ECO:0000313" key="2">
    <source>
        <dbReference type="EMBL" id="KFM58245.1"/>
    </source>
</evidence>
<dbReference type="OrthoDB" id="6415145at2759"/>
<dbReference type="EMBL" id="KK112663">
    <property type="protein sequence ID" value="KFM58245.1"/>
    <property type="molecule type" value="Genomic_DNA"/>
</dbReference>
<name>A0A087SZF6_STEMI</name>